<feature type="site" description="Could be important to modulate the pK values of the two catalytic cysteine residues" evidence="8">
    <location>
        <position position="227"/>
    </location>
</feature>
<gene>
    <name evidence="8" type="primary">dapF</name>
    <name evidence="10" type="ORF">KHY36_09930</name>
</gene>
<dbReference type="AlphaFoldDB" id="A0A943DAP8"/>
<accession>A0A943DAP8</accession>
<dbReference type="HAMAP" id="MF_00197">
    <property type="entry name" value="DAP_epimerase"/>
    <property type="match status" value="1"/>
</dbReference>
<dbReference type="InterPro" id="IPR018510">
    <property type="entry name" value="DAP_epimerase_AS"/>
</dbReference>
<feature type="binding site" evidence="8">
    <location>
        <position position="79"/>
    </location>
    <ligand>
        <name>substrate</name>
    </ligand>
</feature>
<evidence type="ECO:0000256" key="8">
    <source>
        <dbReference type="HAMAP-Rule" id="MF_00197"/>
    </source>
</evidence>
<dbReference type="EMBL" id="JAGZGG010000023">
    <property type="protein sequence ID" value="MBS5332831.1"/>
    <property type="molecule type" value="Genomic_DNA"/>
</dbReference>
<keyword evidence="5 8" id="KW-0457">Lysine biosynthesis</keyword>
<dbReference type="PANTHER" id="PTHR31689:SF0">
    <property type="entry name" value="DIAMINOPIMELATE EPIMERASE"/>
    <property type="match status" value="1"/>
</dbReference>
<evidence type="ECO:0000256" key="1">
    <source>
        <dbReference type="ARBA" id="ARBA00005196"/>
    </source>
</evidence>
<feature type="active site" description="Proton donor" evidence="8">
    <location>
        <position position="88"/>
    </location>
</feature>
<evidence type="ECO:0000256" key="7">
    <source>
        <dbReference type="ARBA" id="ARBA00051712"/>
    </source>
</evidence>
<feature type="active site" evidence="9">
    <location>
        <position position="88"/>
    </location>
</feature>
<evidence type="ECO:0000256" key="6">
    <source>
        <dbReference type="ARBA" id="ARBA00023235"/>
    </source>
</evidence>
<keyword evidence="4 8" id="KW-0028">Amino-acid biosynthesis</keyword>
<comment type="function">
    <text evidence="8">Catalyzes the stereoinversion of LL-2,6-diaminopimelate (L,L-DAP) to meso-diaminopimelate (meso-DAP), a precursor of L-lysine and an essential component of the bacterial peptidoglycan.</text>
</comment>
<feature type="binding site" evidence="8">
    <location>
        <position position="174"/>
    </location>
    <ligand>
        <name>substrate</name>
    </ligand>
</feature>
<evidence type="ECO:0000313" key="11">
    <source>
        <dbReference type="Proteomes" id="UP000759273"/>
    </source>
</evidence>
<keyword evidence="6 8" id="KW-0413">Isomerase</keyword>
<comment type="similarity">
    <text evidence="2 8">Belongs to the diaminopimelate epimerase family.</text>
</comment>
<proteinExistence type="inferred from homology"/>
<feature type="binding site" evidence="8">
    <location>
        <begin position="227"/>
        <end position="228"/>
    </location>
    <ligand>
        <name>substrate</name>
    </ligand>
</feature>
<dbReference type="EC" id="5.1.1.7" evidence="3 8"/>
<feature type="binding site" evidence="8">
    <location>
        <position position="25"/>
    </location>
    <ligand>
        <name>substrate</name>
    </ligand>
</feature>
<dbReference type="NCBIfam" id="TIGR00652">
    <property type="entry name" value="DapF"/>
    <property type="match status" value="1"/>
</dbReference>
<evidence type="ECO:0000256" key="9">
    <source>
        <dbReference type="PROSITE-ProRule" id="PRU10125"/>
    </source>
</evidence>
<reference evidence="10" key="1">
    <citation type="submission" date="2021-02" db="EMBL/GenBank/DDBJ databases">
        <title>Infant gut strain persistence is associated with maternal origin, phylogeny, and functional potential including surface adhesion and iron acquisition.</title>
        <authorList>
            <person name="Lou Y.C."/>
        </authorList>
    </citation>
    <scope>NUCLEOTIDE SEQUENCE</scope>
    <source>
        <strain evidence="10">L3_101_000M1_dasL3_101_000M1_concoct_87</strain>
    </source>
</reference>
<evidence type="ECO:0000256" key="4">
    <source>
        <dbReference type="ARBA" id="ARBA00022605"/>
    </source>
</evidence>
<dbReference type="Proteomes" id="UP000759273">
    <property type="component" value="Unassembled WGS sequence"/>
</dbReference>
<protein>
    <recommendedName>
        <fullName evidence="3 8">Diaminopimelate epimerase</fullName>
        <shortName evidence="8">DAP epimerase</shortName>
        <ecNumber evidence="3 8">5.1.1.7</ecNumber>
    </recommendedName>
    <alternativeName>
        <fullName evidence="8">PLP-independent amino acid racemase</fullName>
    </alternativeName>
</protein>
<dbReference type="PROSITE" id="PS01326">
    <property type="entry name" value="DAP_EPIMERASE"/>
    <property type="match status" value="1"/>
</dbReference>
<dbReference type="GO" id="GO:0008837">
    <property type="term" value="F:diaminopimelate epimerase activity"/>
    <property type="evidence" value="ECO:0007669"/>
    <property type="project" value="UniProtKB-UniRule"/>
</dbReference>
<feature type="active site" description="Proton acceptor" evidence="8">
    <location>
        <position position="236"/>
    </location>
</feature>
<organism evidence="10 11">
    <name type="scientific">Subdoligranulum variabile</name>
    <dbReference type="NCBI Taxonomy" id="214851"/>
    <lineage>
        <taxon>Bacteria</taxon>
        <taxon>Bacillati</taxon>
        <taxon>Bacillota</taxon>
        <taxon>Clostridia</taxon>
        <taxon>Eubacteriales</taxon>
        <taxon>Oscillospiraceae</taxon>
        <taxon>Subdoligranulum</taxon>
    </lineage>
</organism>
<comment type="caution">
    <text evidence="10">The sequence shown here is derived from an EMBL/GenBank/DDBJ whole genome shotgun (WGS) entry which is preliminary data.</text>
</comment>
<dbReference type="SUPFAM" id="SSF54506">
    <property type="entry name" value="Diaminopimelate epimerase-like"/>
    <property type="match status" value="2"/>
</dbReference>
<comment type="caution">
    <text evidence="8">Lacks conserved residue(s) required for the propagation of feature annotation.</text>
</comment>
<name>A0A943DAP8_9FIRM</name>
<feature type="site" description="Could be important to modulate the pK values of the two catalytic cysteine residues" evidence="8">
    <location>
        <position position="176"/>
    </location>
</feature>
<dbReference type="Gene3D" id="3.10.310.10">
    <property type="entry name" value="Diaminopimelate Epimerase, Chain A, domain 1"/>
    <property type="match status" value="2"/>
</dbReference>
<comment type="subcellular location">
    <subcellularLocation>
        <location evidence="8">Cytoplasm</location>
    </subcellularLocation>
</comment>
<dbReference type="Pfam" id="PF01678">
    <property type="entry name" value="DAP_epimerase"/>
    <property type="match status" value="2"/>
</dbReference>
<comment type="catalytic activity">
    <reaction evidence="7 8">
        <text>(2S,6S)-2,6-diaminopimelate = meso-2,6-diaminopimelate</text>
        <dbReference type="Rhea" id="RHEA:15393"/>
        <dbReference type="ChEBI" id="CHEBI:57609"/>
        <dbReference type="ChEBI" id="CHEBI:57791"/>
        <dbReference type="EC" id="5.1.1.7"/>
    </reaction>
</comment>
<feature type="binding site" evidence="8">
    <location>
        <begin position="89"/>
        <end position="90"/>
    </location>
    <ligand>
        <name>substrate</name>
    </ligand>
</feature>
<comment type="subunit">
    <text evidence="8">Homodimer.</text>
</comment>
<keyword evidence="8" id="KW-0963">Cytoplasm</keyword>
<dbReference type="GO" id="GO:0005829">
    <property type="term" value="C:cytosol"/>
    <property type="evidence" value="ECO:0007669"/>
    <property type="project" value="TreeGrafter"/>
</dbReference>
<comment type="pathway">
    <text evidence="1 8">Amino-acid biosynthesis; L-lysine biosynthesis via DAP pathway; DL-2,6-diaminopimelate from LL-2,6-diaminopimelate: step 1/1.</text>
</comment>
<dbReference type="GO" id="GO:0009089">
    <property type="term" value="P:lysine biosynthetic process via diaminopimelate"/>
    <property type="evidence" value="ECO:0007669"/>
    <property type="project" value="UniProtKB-UniRule"/>
</dbReference>
<evidence type="ECO:0000313" key="10">
    <source>
        <dbReference type="EMBL" id="MBS5332831.1"/>
    </source>
</evidence>
<evidence type="ECO:0000256" key="5">
    <source>
        <dbReference type="ARBA" id="ARBA00023154"/>
    </source>
</evidence>
<evidence type="ECO:0000256" key="2">
    <source>
        <dbReference type="ARBA" id="ARBA00010219"/>
    </source>
</evidence>
<sequence length="304" mass="31499">MQAAYDGPGGGHVELNFTKMQAAGNDYIYLDCRTAGLPPNAAALAVALSRRHFSVGADGVIFICPPLLADGDAAMRMFNADGSEGTMCGNGVRCVAEFLYTHGVRRDCIRIDTPNAGRRTLRRVGAGLWQVEMGHFSALGADVGTADLGGGPLLDVPLCTGGRSWRVNCVAVGNPHCVVFVGDAPPEGADLALYGRELEHHPAFPGGINVEFARQISPTAFAVTVWERGSGATLSCGTGACAVAASAVLTGRSGRGVPILVQMPGGTLEVRILKDDTALLLGEAAAAFTGTVRIQPCKLPRGVV</sequence>
<evidence type="ECO:0000256" key="3">
    <source>
        <dbReference type="ARBA" id="ARBA00013080"/>
    </source>
</evidence>
<dbReference type="InterPro" id="IPR001653">
    <property type="entry name" value="DAP_epimerase_DapF"/>
</dbReference>
<feature type="binding site" evidence="8">
    <location>
        <position position="209"/>
    </location>
    <ligand>
        <name>substrate</name>
    </ligand>
</feature>
<dbReference type="PANTHER" id="PTHR31689">
    <property type="entry name" value="DIAMINOPIMELATE EPIMERASE, CHLOROPLASTIC"/>
    <property type="match status" value="1"/>
</dbReference>
<feature type="binding site" evidence="8">
    <location>
        <begin position="237"/>
        <end position="238"/>
    </location>
    <ligand>
        <name>substrate</name>
    </ligand>
</feature>